<dbReference type="SUPFAM" id="SSF46785">
    <property type="entry name" value="Winged helix' DNA-binding domain"/>
    <property type="match status" value="1"/>
</dbReference>
<keyword evidence="1" id="KW-0805">Transcription regulation</keyword>
<dbReference type="InterPro" id="IPR002577">
    <property type="entry name" value="HTH_HxlR"/>
</dbReference>
<dbReference type="EMBL" id="BRVO01000001">
    <property type="protein sequence ID" value="GLB48918.1"/>
    <property type="molecule type" value="Genomic_DNA"/>
</dbReference>
<protein>
    <recommendedName>
        <fullName evidence="4">HTH hxlR-type domain-containing protein</fullName>
    </recommendedName>
</protein>
<dbReference type="PROSITE" id="PS51118">
    <property type="entry name" value="HTH_HXLR"/>
    <property type="match status" value="1"/>
</dbReference>
<comment type="caution">
    <text evidence="5">The sequence shown here is derived from an EMBL/GenBank/DDBJ whole genome shotgun (WGS) entry which is preliminary data.</text>
</comment>
<dbReference type="InterPro" id="IPR036388">
    <property type="entry name" value="WH-like_DNA-bd_sf"/>
</dbReference>
<evidence type="ECO:0000256" key="2">
    <source>
        <dbReference type="ARBA" id="ARBA00023125"/>
    </source>
</evidence>
<reference evidence="5" key="1">
    <citation type="submission" date="2022-07" db="EMBL/GenBank/DDBJ databases">
        <title>Taxonomy of Novel Oxalotrophic and Methylotrophic Bacteria.</title>
        <authorList>
            <person name="Sahin N."/>
            <person name="Tani A."/>
        </authorList>
    </citation>
    <scope>NUCLEOTIDE SEQUENCE</scope>
    <source>
        <strain evidence="5">Y10</strain>
    </source>
</reference>
<evidence type="ECO:0000256" key="1">
    <source>
        <dbReference type="ARBA" id="ARBA00023015"/>
    </source>
</evidence>
<evidence type="ECO:0000313" key="5">
    <source>
        <dbReference type="EMBL" id="GLB48918.1"/>
    </source>
</evidence>
<proteinExistence type="predicted"/>
<keyword evidence="2" id="KW-0238">DNA-binding</keyword>
<name>A0ABQ5MHQ0_9FLAO</name>
<keyword evidence="6" id="KW-1185">Reference proteome</keyword>
<evidence type="ECO:0000256" key="3">
    <source>
        <dbReference type="ARBA" id="ARBA00023163"/>
    </source>
</evidence>
<dbReference type="PANTHER" id="PTHR33204:SF29">
    <property type="entry name" value="TRANSCRIPTIONAL REGULATOR"/>
    <property type="match status" value="1"/>
</dbReference>
<dbReference type="Proteomes" id="UP001143543">
    <property type="component" value="Unassembled WGS sequence"/>
</dbReference>
<evidence type="ECO:0000259" key="4">
    <source>
        <dbReference type="PROSITE" id="PS51118"/>
    </source>
</evidence>
<dbReference type="Gene3D" id="1.10.10.10">
    <property type="entry name" value="Winged helix-like DNA-binding domain superfamily/Winged helix DNA-binding domain"/>
    <property type="match status" value="1"/>
</dbReference>
<evidence type="ECO:0000313" key="6">
    <source>
        <dbReference type="Proteomes" id="UP001143543"/>
    </source>
</evidence>
<dbReference type="Pfam" id="PF01638">
    <property type="entry name" value="HxlR"/>
    <property type="match status" value="1"/>
</dbReference>
<organism evidence="5 6">
    <name type="scientific">Neptunitalea lumnitzerae</name>
    <dbReference type="NCBI Taxonomy" id="2965509"/>
    <lineage>
        <taxon>Bacteria</taxon>
        <taxon>Pseudomonadati</taxon>
        <taxon>Bacteroidota</taxon>
        <taxon>Flavobacteriia</taxon>
        <taxon>Flavobacteriales</taxon>
        <taxon>Flavobacteriaceae</taxon>
        <taxon>Neptunitalea</taxon>
    </lineage>
</organism>
<gene>
    <name evidence="5" type="ORF">Y10_12860</name>
</gene>
<keyword evidence="3" id="KW-0804">Transcription</keyword>
<feature type="domain" description="HTH hxlR-type" evidence="4">
    <location>
        <begin position="38"/>
        <end position="141"/>
    </location>
</feature>
<sequence length="144" mass="16892">MIVTPINRLHYKHITMNKISPLADIEILEHDEKNPENCLKAMKAVQDSLYVINGKWKLPIIVSLTFGDKRFNEISRDIPKITDRMLAKELKELELNKLVTKIKRDDDTNILVYALTPYGKTLDNAIQELYKWGLNHREKIKEDY</sequence>
<dbReference type="PANTHER" id="PTHR33204">
    <property type="entry name" value="TRANSCRIPTIONAL REGULATOR, MARR FAMILY"/>
    <property type="match status" value="1"/>
</dbReference>
<accession>A0ABQ5MHQ0</accession>
<dbReference type="InterPro" id="IPR036390">
    <property type="entry name" value="WH_DNA-bd_sf"/>
</dbReference>